<evidence type="ECO:0000256" key="5">
    <source>
        <dbReference type="ARBA" id="ARBA00023136"/>
    </source>
</evidence>
<dbReference type="Proteomes" id="UP000813444">
    <property type="component" value="Unassembled WGS sequence"/>
</dbReference>
<accession>A0A8K0SF05</accession>
<keyword evidence="9" id="KW-1185">Reference proteome</keyword>
<evidence type="ECO:0000313" key="9">
    <source>
        <dbReference type="Proteomes" id="UP000813444"/>
    </source>
</evidence>
<dbReference type="Pfam" id="PF03006">
    <property type="entry name" value="HlyIII"/>
    <property type="match status" value="1"/>
</dbReference>
<feature type="transmembrane region" description="Helical" evidence="7">
    <location>
        <begin position="115"/>
        <end position="139"/>
    </location>
</feature>
<keyword evidence="6" id="KW-0862">Zinc</keyword>
<evidence type="ECO:0000256" key="6">
    <source>
        <dbReference type="PIRSR" id="PIRSR604254-1"/>
    </source>
</evidence>
<dbReference type="InterPro" id="IPR004254">
    <property type="entry name" value="AdipoR/HlyIII-related"/>
</dbReference>
<dbReference type="OrthoDB" id="529367at2759"/>
<feature type="transmembrane region" description="Helical" evidence="7">
    <location>
        <begin position="154"/>
        <end position="175"/>
    </location>
</feature>
<evidence type="ECO:0000256" key="2">
    <source>
        <dbReference type="ARBA" id="ARBA00007018"/>
    </source>
</evidence>
<keyword evidence="5 7" id="KW-0472">Membrane</keyword>
<keyword evidence="4 7" id="KW-1133">Transmembrane helix</keyword>
<feature type="transmembrane region" description="Helical" evidence="7">
    <location>
        <begin position="182"/>
        <end position="200"/>
    </location>
</feature>
<feature type="binding site" evidence="6">
    <location>
        <position position="136"/>
    </location>
    <ligand>
        <name>Zn(2+)</name>
        <dbReference type="ChEBI" id="CHEBI:29105"/>
    </ligand>
</feature>
<proteinExistence type="inferred from homology"/>
<organism evidence="8 9">
    <name type="scientific">Stachybotrys elegans</name>
    <dbReference type="NCBI Taxonomy" id="80388"/>
    <lineage>
        <taxon>Eukaryota</taxon>
        <taxon>Fungi</taxon>
        <taxon>Dikarya</taxon>
        <taxon>Ascomycota</taxon>
        <taxon>Pezizomycotina</taxon>
        <taxon>Sordariomycetes</taxon>
        <taxon>Hypocreomycetidae</taxon>
        <taxon>Hypocreales</taxon>
        <taxon>Stachybotryaceae</taxon>
        <taxon>Stachybotrys</taxon>
    </lineage>
</organism>
<dbReference type="PANTHER" id="PTHR20855">
    <property type="entry name" value="ADIPOR/PROGESTIN RECEPTOR-RELATED"/>
    <property type="match status" value="1"/>
</dbReference>
<feature type="transmembrane region" description="Helical" evidence="7">
    <location>
        <begin position="212"/>
        <end position="236"/>
    </location>
</feature>
<comment type="caution">
    <text evidence="8">The sequence shown here is derived from an EMBL/GenBank/DDBJ whole genome shotgun (WGS) entry which is preliminary data.</text>
</comment>
<gene>
    <name evidence="8" type="ORF">B0I35DRAFT_358605</name>
</gene>
<sequence length="315" mass="35272">MGESSQDGGLRQRRTSNAAETLISTAKEMEHAIEDTLLMLWDELPSWRRDNAFIKSGYRQSRGSYMHSLRSLFYIHNESVNIWSHLVGAVCAAAASLYLYGVIHPRYESANFDDVVVFGCFFAGAVLCLGMSATFHMLLNHSETVATWGNKLDYTGIVALIVGSYVPALYYGLFCRPSLMKVYLILICTLGTGCGLVSWIDRFRRPELRAYRALMFVALGLSSIVPIVHAVSIYGYQGLDERMSVSLVILHGAMYIFGAFLYAVRWPERSAPGSFDIWGNSHQIFHFFVVLAAATHLYAMARAFDYHHTVASQCI</sequence>
<comment type="similarity">
    <text evidence="2">Belongs to the ADIPOR family.</text>
</comment>
<evidence type="ECO:0000256" key="3">
    <source>
        <dbReference type="ARBA" id="ARBA00022692"/>
    </source>
</evidence>
<comment type="subcellular location">
    <subcellularLocation>
        <location evidence="1">Membrane</location>
        <topology evidence="1">Multi-pass membrane protein</topology>
    </subcellularLocation>
</comment>
<dbReference type="GO" id="GO:0016020">
    <property type="term" value="C:membrane"/>
    <property type="evidence" value="ECO:0007669"/>
    <property type="project" value="UniProtKB-SubCell"/>
</dbReference>
<dbReference type="GO" id="GO:0038023">
    <property type="term" value="F:signaling receptor activity"/>
    <property type="evidence" value="ECO:0007669"/>
    <property type="project" value="TreeGrafter"/>
</dbReference>
<dbReference type="GO" id="GO:0006882">
    <property type="term" value="P:intracellular zinc ion homeostasis"/>
    <property type="evidence" value="ECO:0007669"/>
    <property type="project" value="TreeGrafter"/>
</dbReference>
<dbReference type="GO" id="GO:0046872">
    <property type="term" value="F:metal ion binding"/>
    <property type="evidence" value="ECO:0007669"/>
    <property type="project" value="UniProtKB-KW"/>
</dbReference>
<dbReference type="PANTHER" id="PTHR20855:SF52">
    <property type="entry name" value="ADIPONECTIN RECEPTOR PROTEIN"/>
    <property type="match status" value="1"/>
</dbReference>
<dbReference type="AlphaFoldDB" id="A0A8K0SF05"/>
<keyword evidence="6" id="KW-0479">Metal-binding</keyword>
<evidence type="ECO:0000256" key="1">
    <source>
        <dbReference type="ARBA" id="ARBA00004141"/>
    </source>
</evidence>
<protein>
    <submittedName>
        <fullName evidence="8">Hemolysin-III channel protein Izh2</fullName>
    </submittedName>
</protein>
<dbReference type="EMBL" id="JAGPNK010000012">
    <property type="protein sequence ID" value="KAH7310510.1"/>
    <property type="molecule type" value="Genomic_DNA"/>
</dbReference>
<feature type="transmembrane region" description="Helical" evidence="7">
    <location>
        <begin position="82"/>
        <end position="103"/>
    </location>
</feature>
<feature type="transmembrane region" description="Helical" evidence="7">
    <location>
        <begin position="284"/>
        <end position="301"/>
    </location>
</feature>
<evidence type="ECO:0000313" key="8">
    <source>
        <dbReference type="EMBL" id="KAH7310510.1"/>
    </source>
</evidence>
<feature type="binding site" evidence="6">
    <location>
        <position position="282"/>
    </location>
    <ligand>
        <name>Zn(2+)</name>
        <dbReference type="ChEBI" id="CHEBI:29105"/>
    </ligand>
</feature>
<name>A0A8K0SF05_9HYPO</name>
<feature type="binding site" evidence="6">
    <location>
        <position position="286"/>
    </location>
    <ligand>
        <name>Zn(2+)</name>
        <dbReference type="ChEBI" id="CHEBI:29105"/>
    </ligand>
</feature>
<keyword evidence="3 7" id="KW-0812">Transmembrane</keyword>
<reference evidence="8" key="1">
    <citation type="journal article" date="2021" name="Nat. Commun.">
        <title>Genetic determinants of endophytism in the Arabidopsis root mycobiome.</title>
        <authorList>
            <person name="Mesny F."/>
            <person name="Miyauchi S."/>
            <person name="Thiergart T."/>
            <person name="Pickel B."/>
            <person name="Atanasova L."/>
            <person name="Karlsson M."/>
            <person name="Huettel B."/>
            <person name="Barry K.W."/>
            <person name="Haridas S."/>
            <person name="Chen C."/>
            <person name="Bauer D."/>
            <person name="Andreopoulos W."/>
            <person name="Pangilinan J."/>
            <person name="LaButti K."/>
            <person name="Riley R."/>
            <person name="Lipzen A."/>
            <person name="Clum A."/>
            <person name="Drula E."/>
            <person name="Henrissat B."/>
            <person name="Kohler A."/>
            <person name="Grigoriev I.V."/>
            <person name="Martin F.M."/>
            <person name="Hacquard S."/>
        </authorList>
    </citation>
    <scope>NUCLEOTIDE SEQUENCE</scope>
    <source>
        <strain evidence="8">MPI-CAGE-CH-0235</strain>
    </source>
</reference>
<evidence type="ECO:0000256" key="7">
    <source>
        <dbReference type="SAM" id="Phobius"/>
    </source>
</evidence>
<feature type="transmembrane region" description="Helical" evidence="7">
    <location>
        <begin position="243"/>
        <end position="264"/>
    </location>
</feature>
<evidence type="ECO:0000256" key="4">
    <source>
        <dbReference type="ARBA" id="ARBA00022989"/>
    </source>
</evidence>